<name>X1H380_9ZZZZ</name>
<evidence type="ECO:0000259" key="1">
    <source>
        <dbReference type="Pfam" id="PF01850"/>
    </source>
</evidence>
<dbReference type="AlphaFoldDB" id="X1H380"/>
<sequence length="155" mass="17763">MITHYFLDTSALVKYYHTELGTDNVAKLIEEVNNNVVISKISILEFHSQYAKKVRDTSYPTFNVDGFQKVCGLLCYHIVSGKYNVIELPSDFVFRATDLIRDHGCTCNLRHMDAIQISSYLDYLRLISNTVFVASDKKLLDFVSLLGFKCYDPET</sequence>
<comment type="caution">
    <text evidence="2">The sequence shown here is derived from an EMBL/GenBank/DDBJ whole genome shotgun (WGS) entry which is preliminary data.</text>
</comment>
<accession>X1H380</accession>
<protein>
    <recommendedName>
        <fullName evidence="1">PIN domain-containing protein</fullName>
    </recommendedName>
</protein>
<reference evidence="2" key="1">
    <citation type="journal article" date="2014" name="Front. Microbiol.">
        <title>High frequency of phylogenetically diverse reductive dehalogenase-homologous genes in deep subseafloor sedimentary metagenomes.</title>
        <authorList>
            <person name="Kawai M."/>
            <person name="Futagami T."/>
            <person name="Toyoda A."/>
            <person name="Takaki Y."/>
            <person name="Nishi S."/>
            <person name="Hori S."/>
            <person name="Arai W."/>
            <person name="Tsubouchi T."/>
            <person name="Morono Y."/>
            <person name="Uchiyama I."/>
            <person name="Ito T."/>
            <person name="Fujiyama A."/>
            <person name="Inagaki F."/>
            <person name="Takami H."/>
        </authorList>
    </citation>
    <scope>NUCLEOTIDE SEQUENCE</scope>
    <source>
        <strain evidence="2">Expedition CK06-06</strain>
    </source>
</reference>
<feature type="domain" description="PIN" evidence="1">
    <location>
        <begin position="5"/>
        <end position="118"/>
    </location>
</feature>
<dbReference type="Gene3D" id="3.40.50.1010">
    <property type="entry name" value="5'-nuclease"/>
    <property type="match status" value="1"/>
</dbReference>
<dbReference type="CDD" id="cd09874">
    <property type="entry name" value="PIN_MT3492-like"/>
    <property type="match status" value="1"/>
</dbReference>
<gene>
    <name evidence="2" type="ORF">S03H2_33896</name>
</gene>
<proteinExistence type="predicted"/>
<dbReference type="EMBL" id="BARU01020660">
    <property type="protein sequence ID" value="GAH51535.1"/>
    <property type="molecule type" value="Genomic_DNA"/>
</dbReference>
<dbReference type="SUPFAM" id="SSF88723">
    <property type="entry name" value="PIN domain-like"/>
    <property type="match status" value="1"/>
</dbReference>
<dbReference type="InterPro" id="IPR002716">
    <property type="entry name" value="PIN_dom"/>
</dbReference>
<organism evidence="2">
    <name type="scientific">marine sediment metagenome</name>
    <dbReference type="NCBI Taxonomy" id="412755"/>
    <lineage>
        <taxon>unclassified sequences</taxon>
        <taxon>metagenomes</taxon>
        <taxon>ecological metagenomes</taxon>
    </lineage>
</organism>
<dbReference type="Pfam" id="PF01850">
    <property type="entry name" value="PIN"/>
    <property type="match status" value="1"/>
</dbReference>
<dbReference type="InterPro" id="IPR029060">
    <property type="entry name" value="PIN-like_dom_sf"/>
</dbReference>
<evidence type="ECO:0000313" key="2">
    <source>
        <dbReference type="EMBL" id="GAH51535.1"/>
    </source>
</evidence>